<proteinExistence type="predicted"/>
<organism evidence="1 2">
    <name type="scientific">Lithospermum erythrorhizon</name>
    <name type="common">Purple gromwell</name>
    <name type="synonym">Lithospermum officinale var. erythrorhizon</name>
    <dbReference type="NCBI Taxonomy" id="34254"/>
    <lineage>
        <taxon>Eukaryota</taxon>
        <taxon>Viridiplantae</taxon>
        <taxon>Streptophyta</taxon>
        <taxon>Embryophyta</taxon>
        <taxon>Tracheophyta</taxon>
        <taxon>Spermatophyta</taxon>
        <taxon>Magnoliopsida</taxon>
        <taxon>eudicotyledons</taxon>
        <taxon>Gunneridae</taxon>
        <taxon>Pentapetalae</taxon>
        <taxon>asterids</taxon>
        <taxon>lamiids</taxon>
        <taxon>Boraginales</taxon>
        <taxon>Boraginaceae</taxon>
        <taxon>Boraginoideae</taxon>
        <taxon>Lithospermeae</taxon>
        <taxon>Lithospermum</taxon>
    </lineage>
</organism>
<protein>
    <submittedName>
        <fullName evidence="1">Uncharacterized protein</fullName>
    </submittedName>
</protein>
<accession>A0AAV3RB20</accession>
<keyword evidence="2" id="KW-1185">Reference proteome</keyword>
<name>A0AAV3RB20_LITER</name>
<dbReference type="AlphaFoldDB" id="A0AAV3RB20"/>
<reference evidence="1 2" key="1">
    <citation type="submission" date="2024-01" db="EMBL/GenBank/DDBJ databases">
        <title>The complete chloroplast genome sequence of Lithospermum erythrorhizon: insights into the phylogenetic relationship among Boraginaceae species and the maternal lineages of purple gromwells.</title>
        <authorList>
            <person name="Okada T."/>
            <person name="Watanabe K."/>
        </authorList>
    </citation>
    <scope>NUCLEOTIDE SEQUENCE [LARGE SCALE GENOMIC DNA]</scope>
</reference>
<dbReference type="EMBL" id="BAABME010025120">
    <property type="protein sequence ID" value="GAA0171552.1"/>
    <property type="molecule type" value="Genomic_DNA"/>
</dbReference>
<dbReference type="Proteomes" id="UP001454036">
    <property type="component" value="Unassembled WGS sequence"/>
</dbReference>
<evidence type="ECO:0000313" key="1">
    <source>
        <dbReference type="EMBL" id="GAA0171552.1"/>
    </source>
</evidence>
<comment type="caution">
    <text evidence="1">The sequence shown here is derived from an EMBL/GenBank/DDBJ whole genome shotgun (WGS) entry which is preliminary data.</text>
</comment>
<gene>
    <name evidence="1" type="ORF">LIER_41180</name>
</gene>
<sequence>MFVNKSAIENKVFKQVWEEKRAFLKCDHCSMKCHTKDNFYRLKGYPENFDNRGQKGRFQSQRNFSADQRRSAQAYLAETSVESAENGYKGDQ</sequence>
<evidence type="ECO:0000313" key="2">
    <source>
        <dbReference type="Proteomes" id="UP001454036"/>
    </source>
</evidence>